<feature type="transmembrane region" description="Helical" evidence="1">
    <location>
        <begin position="74"/>
        <end position="94"/>
    </location>
</feature>
<sequence length="104" mass="11509">MLAGFIICFIVGLLCILMGFLIWKKKQLSFIAGYNEETYKGDKEKLAKVIGLFTIFVGLLTILLPFGLEFVSELFGLLFGAIITIGSIALIVYVNKLNKPTDSK</sequence>
<dbReference type="InterPro" id="IPR017259">
    <property type="entry name" value="UCP037672"/>
</dbReference>
<keyword evidence="1" id="KW-1133">Transmembrane helix</keyword>
<protein>
    <submittedName>
        <fullName evidence="2">DUF3784 domain-containing protein</fullName>
    </submittedName>
</protein>
<gene>
    <name evidence="2" type="ORF">E1I69_18620</name>
</gene>
<name>A0A4S3PMN1_9BACI</name>
<dbReference type="OrthoDB" id="2456740at2"/>
<keyword evidence="1" id="KW-0812">Transmembrane</keyword>
<feature type="transmembrane region" description="Helical" evidence="1">
    <location>
        <begin position="49"/>
        <end position="68"/>
    </location>
</feature>
<evidence type="ECO:0000256" key="1">
    <source>
        <dbReference type="SAM" id="Phobius"/>
    </source>
</evidence>
<dbReference type="Proteomes" id="UP000306477">
    <property type="component" value="Unassembled WGS sequence"/>
</dbReference>
<dbReference type="AlphaFoldDB" id="A0A4S3PMN1"/>
<evidence type="ECO:0000313" key="2">
    <source>
        <dbReference type="EMBL" id="THE10464.1"/>
    </source>
</evidence>
<dbReference type="RefSeq" id="WP_136381069.1">
    <property type="nucleotide sequence ID" value="NZ_SLUB01000046.1"/>
</dbReference>
<evidence type="ECO:0000313" key="3">
    <source>
        <dbReference type="Proteomes" id="UP000306477"/>
    </source>
</evidence>
<proteinExistence type="predicted"/>
<reference evidence="2 3" key="1">
    <citation type="journal article" date="2019" name="Indoor Air">
        <title>Impacts of indoor surface finishes on bacterial viability.</title>
        <authorList>
            <person name="Hu J."/>
            <person name="Maamar S.B."/>
            <person name="Glawe A.J."/>
            <person name="Gottel N."/>
            <person name="Gilbert J.A."/>
            <person name="Hartmann E.M."/>
        </authorList>
    </citation>
    <scope>NUCLEOTIDE SEQUENCE [LARGE SCALE GENOMIC DNA]</scope>
    <source>
        <strain evidence="2 3">AF060A6</strain>
    </source>
</reference>
<keyword evidence="1" id="KW-0472">Membrane</keyword>
<dbReference type="Pfam" id="PF12650">
    <property type="entry name" value="DUF3784"/>
    <property type="match status" value="1"/>
</dbReference>
<accession>A0A4S3PMN1</accession>
<dbReference type="EMBL" id="SLUB01000046">
    <property type="protein sequence ID" value="THE10464.1"/>
    <property type="molecule type" value="Genomic_DNA"/>
</dbReference>
<feature type="transmembrane region" description="Helical" evidence="1">
    <location>
        <begin position="6"/>
        <end position="23"/>
    </location>
</feature>
<comment type="caution">
    <text evidence="2">The sequence shown here is derived from an EMBL/GenBank/DDBJ whole genome shotgun (WGS) entry which is preliminary data.</text>
</comment>
<keyword evidence="3" id="KW-1185">Reference proteome</keyword>
<organism evidence="2 3">
    <name type="scientific">Bacillus timonensis</name>
    <dbReference type="NCBI Taxonomy" id="1033734"/>
    <lineage>
        <taxon>Bacteria</taxon>
        <taxon>Bacillati</taxon>
        <taxon>Bacillota</taxon>
        <taxon>Bacilli</taxon>
        <taxon>Bacillales</taxon>
        <taxon>Bacillaceae</taxon>
        <taxon>Bacillus</taxon>
    </lineage>
</organism>